<dbReference type="PATRIC" id="fig|1056511.3.peg.261"/>
<sequence length="171" mass="19487">MTTKALTRCYRFEKVDFEPDLQLLVWRDNSETTLTVYESRLLETLCYFAGEVISYQSLYDKTFTVAESNADSSHFDLNILLRSLTRKLVNDGNMAIPIEAIGHYGFRVPLPEKTCRLVHNDEKQPKLPDPHNNDTSFDPQKAQRTKNNLIHKVFVVLLAAAGIATLVITNL</sequence>
<protein>
    <recommendedName>
        <fullName evidence="4">OmpR/PhoB-type domain-containing protein</fullName>
    </recommendedName>
</protein>
<keyword evidence="1" id="KW-0472">Membrane</keyword>
<evidence type="ECO:0000313" key="2">
    <source>
        <dbReference type="EMBL" id="ELR67949.1"/>
    </source>
</evidence>
<evidence type="ECO:0000256" key="1">
    <source>
        <dbReference type="SAM" id="Phobius"/>
    </source>
</evidence>
<proteinExistence type="predicted"/>
<name>L8JKB8_9GAMM</name>
<dbReference type="InterPro" id="IPR016032">
    <property type="entry name" value="Sig_transdc_resp-reg_C-effctor"/>
</dbReference>
<evidence type="ECO:0008006" key="4">
    <source>
        <dbReference type="Google" id="ProtNLM"/>
    </source>
</evidence>
<dbReference type="SUPFAM" id="SSF46894">
    <property type="entry name" value="C-terminal effector domain of the bipartite response regulators"/>
    <property type="match status" value="1"/>
</dbReference>
<dbReference type="Proteomes" id="UP000011134">
    <property type="component" value="Unassembled WGS sequence"/>
</dbReference>
<feature type="transmembrane region" description="Helical" evidence="1">
    <location>
        <begin position="149"/>
        <end position="168"/>
    </location>
</feature>
<dbReference type="Gene3D" id="1.10.10.10">
    <property type="entry name" value="Winged helix-like DNA-binding domain superfamily/Winged helix DNA-binding domain"/>
    <property type="match status" value="1"/>
</dbReference>
<keyword evidence="1" id="KW-1133">Transmembrane helix</keyword>
<evidence type="ECO:0000313" key="3">
    <source>
        <dbReference type="Proteomes" id="UP000011134"/>
    </source>
</evidence>
<comment type="caution">
    <text evidence="2">The sequence shown here is derived from an EMBL/GenBank/DDBJ whole genome shotgun (WGS) entry which is preliminary data.</text>
</comment>
<keyword evidence="3" id="KW-1185">Reference proteome</keyword>
<dbReference type="AlphaFoldDB" id="L8JKB8"/>
<dbReference type="EMBL" id="AMZO01000001">
    <property type="protein sequence ID" value="ELR67949.1"/>
    <property type="molecule type" value="Genomic_DNA"/>
</dbReference>
<dbReference type="GO" id="GO:0006355">
    <property type="term" value="P:regulation of DNA-templated transcription"/>
    <property type="evidence" value="ECO:0007669"/>
    <property type="project" value="InterPro"/>
</dbReference>
<dbReference type="InterPro" id="IPR036388">
    <property type="entry name" value="WH-like_DNA-bd_sf"/>
</dbReference>
<keyword evidence="1" id="KW-0812">Transmembrane</keyword>
<accession>L8JKB8</accession>
<dbReference type="OrthoDB" id="5828895at2"/>
<gene>
    <name evidence="2" type="ORF">C942_00257</name>
</gene>
<reference evidence="2 3" key="1">
    <citation type="submission" date="2012-12" db="EMBL/GenBank/DDBJ databases">
        <title>Genome Assembly of Photobacterium sp. AK15.</title>
        <authorList>
            <person name="Khatri I."/>
            <person name="Vaidya B."/>
            <person name="Srinivas T.N.R."/>
            <person name="Subramanian S."/>
            <person name="Pinnaka A."/>
        </authorList>
    </citation>
    <scope>NUCLEOTIDE SEQUENCE [LARGE SCALE GENOMIC DNA]</scope>
    <source>
        <strain evidence="2 3">AK15</strain>
    </source>
</reference>
<organism evidence="2 3">
    <name type="scientific">Photobacterium marinum</name>
    <dbReference type="NCBI Taxonomy" id="1056511"/>
    <lineage>
        <taxon>Bacteria</taxon>
        <taxon>Pseudomonadati</taxon>
        <taxon>Pseudomonadota</taxon>
        <taxon>Gammaproteobacteria</taxon>
        <taxon>Vibrionales</taxon>
        <taxon>Vibrionaceae</taxon>
        <taxon>Photobacterium</taxon>
    </lineage>
</organism>
<dbReference type="GO" id="GO:0003677">
    <property type="term" value="F:DNA binding"/>
    <property type="evidence" value="ECO:0007669"/>
    <property type="project" value="InterPro"/>
</dbReference>
<dbReference type="RefSeq" id="WP_007461551.1">
    <property type="nucleotide sequence ID" value="NZ_AMZO01000001.1"/>
</dbReference>